<dbReference type="Pfam" id="PF00011">
    <property type="entry name" value="HSP20"/>
    <property type="match status" value="1"/>
</dbReference>
<keyword evidence="4" id="KW-0346">Stress response</keyword>
<feature type="domain" description="SHSP" evidence="3">
    <location>
        <begin position="34"/>
        <end position="147"/>
    </location>
</feature>
<dbReference type="PANTHER" id="PTHR11527">
    <property type="entry name" value="HEAT-SHOCK PROTEIN 20 FAMILY MEMBER"/>
    <property type="match status" value="1"/>
</dbReference>
<dbReference type="SUPFAM" id="SSF49764">
    <property type="entry name" value="HSP20-like chaperones"/>
    <property type="match status" value="1"/>
</dbReference>
<evidence type="ECO:0000313" key="5">
    <source>
        <dbReference type="Proteomes" id="UP001565220"/>
    </source>
</evidence>
<sequence>MFDMVPFKRDNFLSQADAFRNFVDSFFNSDFFAPAVSGFGRGFKVDLKENDDSYVVEADLPGVKKDAIDLSFNDNYLTISAKRDDNKEDKGNGYVRRERNCGELRRSFYIDNVKDSDITASFKDGVLKVVLPKAEKGQKKSGRIEIQ</sequence>
<comment type="caution">
    <text evidence="4">The sequence shown here is derived from an EMBL/GenBank/DDBJ whole genome shotgun (WGS) entry which is preliminary data.</text>
</comment>
<dbReference type="Gene3D" id="2.60.40.790">
    <property type="match status" value="1"/>
</dbReference>
<dbReference type="RefSeq" id="WP_369869562.1">
    <property type="nucleotide sequence ID" value="NZ_JBGFFE010000065.1"/>
</dbReference>
<evidence type="ECO:0000256" key="1">
    <source>
        <dbReference type="PROSITE-ProRule" id="PRU00285"/>
    </source>
</evidence>
<dbReference type="EMBL" id="JBGFFE010000065">
    <property type="protein sequence ID" value="MEY8765081.1"/>
    <property type="molecule type" value="Genomic_DNA"/>
</dbReference>
<gene>
    <name evidence="4" type="primary">hsp18</name>
    <name evidence="4" type="ORF">AB8S09_15835</name>
</gene>
<dbReference type="InterPro" id="IPR008978">
    <property type="entry name" value="HSP20-like_chaperone"/>
</dbReference>
<keyword evidence="5" id="KW-1185">Reference proteome</keyword>
<dbReference type="InterPro" id="IPR053570">
    <property type="entry name" value="sHSP/HSP20"/>
</dbReference>
<protein>
    <submittedName>
        <fullName evidence="4">Heat shock protein Hsp18</fullName>
    </submittedName>
</protein>
<dbReference type="CDD" id="cd06471">
    <property type="entry name" value="ACD_LpsHSP_like"/>
    <property type="match status" value="1"/>
</dbReference>
<evidence type="ECO:0000313" key="4">
    <source>
        <dbReference type="EMBL" id="MEY8765081.1"/>
    </source>
</evidence>
<evidence type="ECO:0000259" key="3">
    <source>
        <dbReference type="PROSITE" id="PS01031"/>
    </source>
</evidence>
<dbReference type="InterPro" id="IPR002068">
    <property type="entry name" value="A-crystallin/Hsp20_dom"/>
</dbReference>
<organism evidence="4 5">
    <name type="scientific">Clostridium lapidicellarium</name>
    <dbReference type="NCBI Taxonomy" id="3240931"/>
    <lineage>
        <taxon>Bacteria</taxon>
        <taxon>Bacillati</taxon>
        <taxon>Bacillota</taxon>
        <taxon>Clostridia</taxon>
        <taxon>Eubacteriales</taxon>
        <taxon>Clostridiaceae</taxon>
        <taxon>Clostridium</taxon>
    </lineage>
</organism>
<dbReference type="PROSITE" id="PS01031">
    <property type="entry name" value="SHSP"/>
    <property type="match status" value="1"/>
</dbReference>
<evidence type="ECO:0000256" key="2">
    <source>
        <dbReference type="RuleBase" id="RU003616"/>
    </source>
</evidence>
<dbReference type="Proteomes" id="UP001565220">
    <property type="component" value="Unassembled WGS sequence"/>
</dbReference>
<dbReference type="NCBIfam" id="NF042420">
    <property type="entry name" value="Hsp18_Clos"/>
    <property type="match status" value="1"/>
</dbReference>
<accession>A0ABV4E1P2</accession>
<dbReference type="InterPro" id="IPR031107">
    <property type="entry name" value="Small_HSP"/>
</dbReference>
<proteinExistence type="inferred from homology"/>
<reference evidence="4 5" key="1">
    <citation type="submission" date="2024-08" db="EMBL/GenBank/DDBJ databases">
        <title>Clostridium lapicellarii sp. nov., and Clostridium renhuaiense sp. nov., two species isolated from the mud in a fermentation cellar used for producing sauce-flavour Chinese liquors.</title>
        <authorList>
            <person name="Yang F."/>
            <person name="Wang H."/>
            <person name="Chen L.Q."/>
            <person name="Zhou N."/>
            <person name="Lu J.J."/>
            <person name="Pu X.X."/>
            <person name="Wan B."/>
            <person name="Wang L."/>
            <person name="Liu S.J."/>
        </authorList>
    </citation>
    <scope>NUCLEOTIDE SEQUENCE [LARGE SCALE GENOMIC DNA]</scope>
    <source>
        <strain evidence="4 5">MT-113</strain>
    </source>
</reference>
<comment type="similarity">
    <text evidence="1 2">Belongs to the small heat shock protein (HSP20) family.</text>
</comment>
<name>A0ABV4E1P2_9CLOT</name>